<accession>A0ABQ3CK56</accession>
<gene>
    <name evidence="2" type="ORF">GCM10010345_27160</name>
</gene>
<evidence type="ECO:0000313" key="2">
    <source>
        <dbReference type="EMBL" id="GHA20666.1"/>
    </source>
</evidence>
<feature type="region of interest" description="Disordered" evidence="1">
    <location>
        <begin position="38"/>
        <end position="143"/>
    </location>
</feature>
<sequence>MHTDHPGEPDLMARMDPVPLLAAYETVSPSLVTWHSATNALAPRRPGMPVSPWSARSRTRAAPDDRSTVREPVTARRPRNGRHRKSHAPASPVTSYAGSDAVVPARSRSASPAGNARSCVARRASTVTGMPVPRARRSRATYT</sequence>
<evidence type="ECO:0000256" key="1">
    <source>
        <dbReference type="SAM" id="MobiDB-lite"/>
    </source>
</evidence>
<reference evidence="3" key="1">
    <citation type="journal article" date="2019" name="Int. J. Syst. Evol. Microbiol.">
        <title>The Global Catalogue of Microorganisms (GCM) 10K type strain sequencing project: providing services to taxonomists for standard genome sequencing and annotation.</title>
        <authorList>
            <consortium name="The Broad Institute Genomics Platform"/>
            <consortium name="The Broad Institute Genome Sequencing Center for Infectious Disease"/>
            <person name="Wu L."/>
            <person name="Ma J."/>
        </authorList>
    </citation>
    <scope>NUCLEOTIDE SEQUENCE [LARGE SCALE GENOMIC DNA]</scope>
    <source>
        <strain evidence="3">JCM 4733</strain>
    </source>
</reference>
<protein>
    <submittedName>
        <fullName evidence="2">Uncharacterized protein</fullName>
    </submittedName>
</protein>
<dbReference type="EMBL" id="BMVN01000007">
    <property type="protein sequence ID" value="GHA20666.1"/>
    <property type="molecule type" value="Genomic_DNA"/>
</dbReference>
<evidence type="ECO:0000313" key="3">
    <source>
        <dbReference type="Proteomes" id="UP000653644"/>
    </source>
</evidence>
<name>A0ABQ3CK56_9ACTN</name>
<proteinExistence type="predicted"/>
<dbReference type="RefSeq" id="WP_189885591.1">
    <property type="nucleotide sequence ID" value="NZ_BMVN01000007.1"/>
</dbReference>
<organism evidence="2 3">
    <name type="scientific">Streptomyces canarius</name>
    <dbReference type="NCBI Taxonomy" id="285453"/>
    <lineage>
        <taxon>Bacteria</taxon>
        <taxon>Bacillati</taxon>
        <taxon>Actinomycetota</taxon>
        <taxon>Actinomycetes</taxon>
        <taxon>Kitasatosporales</taxon>
        <taxon>Streptomycetaceae</taxon>
        <taxon>Streptomyces</taxon>
    </lineage>
</organism>
<feature type="compositionally biased region" description="Basic residues" evidence="1">
    <location>
        <begin position="76"/>
        <end position="87"/>
    </location>
</feature>
<comment type="caution">
    <text evidence="2">The sequence shown here is derived from an EMBL/GenBank/DDBJ whole genome shotgun (WGS) entry which is preliminary data.</text>
</comment>
<keyword evidence="3" id="KW-1185">Reference proteome</keyword>
<dbReference type="Proteomes" id="UP000653644">
    <property type="component" value="Unassembled WGS sequence"/>
</dbReference>
<feature type="compositionally biased region" description="Basic residues" evidence="1">
    <location>
        <begin position="134"/>
        <end position="143"/>
    </location>
</feature>